<reference evidence="3" key="1">
    <citation type="journal article" date="2018" name="Nat. Plants">
        <title>Whole-genome landscape of Medicago truncatula symbiotic genes.</title>
        <authorList>
            <person name="Pecrix Y."/>
            <person name="Staton S.E."/>
            <person name="Sallet E."/>
            <person name="Lelandais-Briere C."/>
            <person name="Moreau S."/>
            <person name="Carrere S."/>
            <person name="Blein T."/>
            <person name="Jardinaud M.F."/>
            <person name="Latrasse D."/>
            <person name="Zouine M."/>
            <person name="Zahm M."/>
            <person name="Kreplak J."/>
            <person name="Mayjonade B."/>
            <person name="Satge C."/>
            <person name="Perez M."/>
            <person name="Cauet S."/>
            <person name="Marande W."/>
            <person name="Chantry-Darmon C."/>
            <person name="Lopez-Roques C."/>
            <person name="Bouchez O."/>
            <person name="Berard A."/>
            <person name="Debelle F."/>
            <person name="Munos S."/>
            <person name="Bendahmane A."/>
            <person name="Berges H."/>
            <person name="Niebel A."/>
            <person name="Buitink J."/>
            <person name="Frugier F."/>
            <person name="Benhamed M."/>
            <person name="Crespi M."/>
            <person name="Gouzy J."/>
            <person name="Gamas P."/>
        </authorList>
    </citation>
    <scope>NUCLEOTIDE SEQUENCE [LARGE SCALE GENOMIC DNA]</scope>
    <source>
        <strain evidence="3">cv. Jemalong A17</strain>
    </source>
</reference>
<evidence type="ECO:0000313" key="3">
    <source>
        <dbReference type="Proteomes" id="UP000265566"/>
    </source>
</evidence>
<keyword evidence="1" id="KW-0472">Membrane</keyword>
<gene>
    <name evidence="2" type="ORF">MtrunA17_Chr8g0347981</name>
</gene>
<dbReference type="EMBL" id="PSQE01000008">
    <property type="protein sequence ID" value="RHN39813.1"/>
    <property type="molecule type" value="Genomic_DNA"/>
</dbReference>
<evidence type="ECO:0000313" key="2">
    <source>
        <dbReference type="EMBL" id="RHN39813.1"/>
    </source>
</evidence>
<evidence type="ECO:0000256" key="1">
    <source>
        <dbReference type="SAM" id="Phobius"/>
    </source>
</evidence>
<dbReference type="PANTHER" id="PTHR34115">
    <property type="entry name" value="PROTEIN, PUTATIVE-RELATED"/>
    <property type="match status" value="1"/>
</dbReference>
<keyword evidence="1" id="KW-1133">Transmembrane helix</keyword>
<feature type="transmembrane region" description="Helical" evidence="1">
    <location>
        <begin position="71"/>
        <end position="92"/>
    </location>
</feature>
<dbReference type="Gramene" id="rna45881">
    <property type="protein sequence ID" value="RHN39813.1"/>
    <property type="gene ID" value="gene45881"/>
</dbReference>
<proteinExistence type="predicted"/>
<dbReference type="Proteomes" id="UP000265566">
    <property type="component" value="Chromosome 8"/>
</dbReference>
<feature type="transmembrane region" description="Helical" evidence="1">
    <location>
        <begin position="123"/>
        <end position="150"/>
    </location>
</feature>
<name>A0A396GGS7_MEDTR</name>
<sequence length="170" mass="19850">MADRVVRPRYNITQSHEVTINVVSVVNVYNIMGVETNPLHSLMAFIFFVLLAFLQITYPDNPTAFQIHPKTMIISVASFLLYCFAFWIKLMFATRVDTLMEVFGSLSIVSLVLMFFPENWETLGYFIIYTIWFICHVLVMIRIRPCFIGLRPNMRRRLRSILPTTSIDLN</sequence>
<keyword evidence="1" id="KW-0812">Transmembrane</keyword>
<feature type="transmembrane region" description="Helical" evidence="1">
    <location>
        <begin position="39"/>
        <end position="59"/>
    </location>
</feature>
<dbReference type="AlphaFoldDB" id="A0A396GGS7"/>
<evidence type="ECO:0008006" key="4">
    <source>
        <dbReference type="Google" id="ProtNLM"/>
    </source>
</evidence>
<organism evidence="2 3">
    <name type="scientific">Medicago truncatula</name>
    <name type="common">Barrel medic</name>
    <name type="synonym">Medicago tribuloides</name>
    <dbReference type="NCBI Taxonomy" id="3880"/>
    <lineage>
        <taxon>Eukaryota</taxon>
        <taxon>Viridiplantae</taxon>
        <taxon>Streptophyta</taxon>
        <taxon>Embryophyta</taxon>
        <taxon>Tracheophyta</taxon>
        <taxon>Spermatophyta</taxon>
        <taxon>Magnoliopsida</taxon>
        <taxon>eudicotyledons</taxon>
        <taxon>Gunneridae</taxon>
        <taxon>Pentapetalae</taxon>
        <taxon>rosids</taxon>
        <taxon>fabids</taxon>
        <taxon>Fabales</taxon>
        <taxon>Fabaceae</taxon>
        <taxon>Papilionoideae</taxon>
        <taxon>50 kb inversion clade</taxon>
        <taxon>NPAAA clade</taxon>
        <taxon>Hologalegina</taxon>
        <taxon>IRL clade</taxon>
        <taxon>Trifolieae</taxon>
        <taxon>Medicago</taxon>
    </lineage>
</organism>
<protein>
    <recommendedName>
        <fullName evidence="4">Transmembrane protein</fullName>
    </recommendedName>
</protein>
<feature type="transmembrane region" description="Helical" evidence="1">
    <location>
        <begin position="99"/>
        <end position="117"/>
    </location>
</feature>
<dbReference type="InterPro" id="IPR053258">
    <property type="entry name" value="Ca-permeable_cation_channel"/>
</dbReference>
<comment type="caution">
    <text evidence="2">The sequence shown here is derived from an EMBL/GenBank/DDBJ whole genome shotgun (WGS) entry which is preliminary data.</text>
</comment>
<dbReference type="PANTHER" id="PTHR34115:SF15">
    <property type="entry name" value="PROTEIN, PUTATIVE-RELATED"/>
    <property type="match status" value="1"/>
</dbReference>
<accession>A0A396GGS7</accession>